<evidence type="ECO:0000313" key="2">
    <source>
        <dbReference type="EMBL" id="UYO64003.1"/>
    </source>
</evidence>
<name>A0ABY6HKC4_9FIRM</name>
<sequence length="218" mass="24143">MKPLSWSRSTSPAGAKPEIVSEFLLNELGIFVKREKRMPKKAGLTALTGFRVGYTAVPGSDYRVAPMDRSAILWYKITRIVEAGPEGLIVSGNQKDTITLCFDPADRGAIQAYIDAMRQQHPAIGAPDYDAAAWLCWRDDDDWGDDPNLSLVEMVALEGETERFIEPEIFEETRLPGVRDHAVPEAPVPQRSAFCPQCGTALGPDHHFCPECGRRIES</sequence>
<proteinExistence type="predicted"/>
<evidence type="ECO:0000313" key="3">
    <source>
        <dbReference type="Proteomes" id="UP001163550"/>
    </source>
</evidence>
<dbReference type="Proteomes" id="UP001163550">
    <property type="component" value="Chromosome"/>
</dbReference>
<dbReference type="Pfam" id="PF13240">
    <property type="entry name" value="Zn_Ribbon_1"/>
    <property type="match status" value="1"/>
</dbReference>
<dbReference type="InterPro" id="IPR026870">
    <property type="entry name" value="Zinc_ribbon_dom"/>
</dbReference>
<evidence type="ECO:0000259" key="1">
    <source>
        <dbReference type="Pfam" id="PF13240"/>
    </source>
</evidence>
<feature type="domain" description="Zinc-ribbon" evidence="1">
    <location>
        <begin position="194"/>
        <end position="215"/>
    </location>
</feature>
<accession>A0ABY6HKC4</accession>
<dbReference type="EMBL" id="CP087994">
    <property type="protein sequence ID" value="UYO64003.1"/>
    <property type="molecule type" value="Genomic_DNA"/>
</dbReference>
<gene>
    <name evidence="2" type="ORF">LNN31_06185</name>
</gene>
<protein>
    <submittedName>
        <fullName evidence="2">Zinc ribbon domain-containing protein</fullName>
    </submittedName>
</protein>
<reference evidence="2" key="1">
    <citation type="submission" date="2021-11" db="EMBL/GenBank/DDBJ databases">
        <title>Isoprene-degrading acetogen.</title>
        <authorList>
            <person name="Yang Y."/>
            <person name="Jin H."/>
            <person name="Yan J."/>
        </authorList>
    </citation>
    <scope>NUCLEOTIDE SEQUENCE</scope>
    <source>
        <strain evidence="2">Berkeley</strain>
    </source>
</reference>
<organism evidence="2 3">
    <name type="scientific">Acetobacterium wieringae</name>
    <dbReference type="NCBI Taxonomy" id="52694"/>
    <lineage>
        <taxon>Bacteria</taxon>
        <taxon>Bacillati</taxon>
        <taxon>Bacillota</taxon>
        <taxon>Clostridia</taxon>
        <taxon>Eubacteriales</taxon>
        <taxon>Eubacteriaceae</taxon>
        <taxon>Acetobacterium</taxon>
    </lineage>
</organism>
<keyword evidence="3" id="KW-1185">Reference proteome</keyword>
<dbReference type="RefSeq" id="WP_228882683.1">
    <property type="nucleotide sequence ID" value="NZ_CABIIK010000054.1"/>
</dbReference>